<reference evidence="2" key="2">
    <citation type="journal article" date="2023" name="Proc. Natl. Acad. Sci. U.S.A.">
        <title>A global phylogenomic analysis of the shiitake genus Lentinula.</title>
        <authorList>
            <person name="Sierra-Patev S."/>
            <person name="Min B."/>
            <person name="Naranjo-Ortiz M."/>
            <person name="Looney B."/>
            <person name="Konkel Z."/>
            <person name="Slot J.C."/>
            <person name="Sakamoto Y."/>
            <person name="Steenwyk J.L."/>
            <person name="Rokas A."/>
            <person name="Carro J."/>
            <person name="Camarero S."/>
            <person name="Ferreira P."/>
            <person name="Molpeceres G."/>
            <person name="Ruiz-Duenas F.J."/>
            <person name="Serrano A."/>
            <person name="Henrissat B."/>
            <person name="Drula E."/>
            <person name="Hughes K.W."/>
            <person name="Mata J.L."/>
            <person name="Ishikawa N.K."/>
            <person name="Vargas-Isla R."/>
            <person name="Ushijima S."/>
            <person name="Smith C.A."/>
            <person name="Donoghue J."/>
            <person name="Ahrendt S."/>
            <person name="Andreopoulos W."/>
            <person name="He G."/>
            <person name="LaButti K."/>
            <person name="Lipzen A."/>
            <person name="Ng V."/>
            <person name="Riley R."/>
            <person name="Sandor L."/>
            <person name="Barry K."/>
            <person name="Martinez A.T."/>
            <person name="Xiao Y."/>
            <person name="Gibbons J.G."/>
            <person name="Terashima K."/>
            <person name="Grigoriev I.V."/>
            <person name="Hibbett D."/>
        </authorList>
    </citation>
    <scope>NUCLEOTIDE SEQUENCE</scope>
    <source>
        <strain evidence="2">Sp2 HRB7682 ss15</strain>
    </source>
</reference>
<evidence type="ECO:0000256" key="1">
    <source>
        <dbReference type="SAM" id="Phobius"/>
    </source>
</evidence>
<proteinExistence type="predicted"/>
<evidence type="ECO:0000313" key="3">
    <source>
        <dbReference type="Proteomes" id="UP001150238"/>
    </source>
</evidence>
<keyword evidence="1" id="KW-1133">Transmembrane helix</keyword>
<dbReference type="AlphaFoldDB" id="A0A9W9AZV3"/>
<protein>
    <submittedName>
        <fullName evidence="2">Uncharacterized protein</fullName>
    </submittedName>
</protein>
<reference evidence="2" key="1">
    <citation type="submission" date="2022-08" db="EMBL/GenBank/DDBJ databases">
        <authorList>
            <consortium name="DOE Joint Genome Institute"/>
            <person name="Min B."/>
            <person name="Riley R."/>
            <person name="Sierra-Patev S."/>
            <person name="Naranjo-Ortiz M."/>
            <person name="Looney B."/>
            <person name="Konkel Z."/>
            <person name="Slot J.C."/>
            <person name="Sakamoto Y."/>
            <person name="Steenwyk J.L."/>
            <person name="Rokas A."/>
            <person name="Carro J."/>
            <person name="Camarero S."/>
            <person name="Ferreira P."/>
            <person name="Molpeceres G."/>
            <person name="Ruiz-Duenas F.J."/>
            <person name="Serrano A."/>
            <person name="Henrissat B."/>
            <person name="Drula E."/>
            <person name="Hughes K.W."/>
            <person name="Mata J.L."/>
            <person name="Ishikawa N.K."/>
            <person name="Vargas-Isla R."/>
            <person name="Ushijima S."/>
            <person name="Smith C.A."/>
            <person name="Ahrendt S."/>
            <person name="Andreopoulos W."/>
            <person name="He G."/>
            <person name="Labutti K."/>
            <person name="Lipzen A."/>
            <person name="Ng V."/>
            <person name="Sandor L."/>
            <person name="Barry K."/>
            <person name="Martinez A.T."/>
            <person name="Xiao Y."/>
            <person name="Gibbons J.G."/>
            <person name="Terashima K."/>
            <person name="Hibbett D.S."/>
            <person name="Grigoriev I.V."/>
        </authorList>
    </citation>
    <scope>NUCLEOTIDE SEQUENCE</scope>
    <source>
        <strain evidence="2">Sp2 HRB7682 ss15</strain>
    </source>
</reference>
<feature type="transmembrane region" description="Helical" evidence="1">
    <location>
        <begin position="23"/>
        <end position="40"/>
    </location>
</feature>
<dbReference type="EMBL" id="JANVFS010000003">
    <property type="protein sequence ID" value="KAJ4493513.1"/>
    <property type="molecule type" value="Genomic_DNA"/>
</dbReference>
<accession>A0A9W9AZV3</accession>
<gene>
    <name evidence="2" type="ORF">C8J55DRAFT_498971</name>
</gene>
<keyword evidence="1" id="KW-0472">Membrane</keyword>
<comment type="caution">
    <text evidence="2">The sequence shown here is derived from an EMBL/GenBank/DDBJ whole genome shotgun (WGS) entry which is preliminary data.</text>
</comment>
<sequence>MWSRSDDEMLMIKEKALKDSTPVSYRIVCSVLFSVSFFFLSLPQGLVSSAFNVILWVFLLVIFFSRITVYRIQLHHSSGLLIV</sequence>
<name>A0A9W9AZV3_9AGAR</name>
<organism evidence="2 3">
    <name type="scientific">Lentinula lateritia</name>
    <dbReference type="NCBI Taxonomy" id="40482"/>
    <lineage>
        <taxon>Eukaryota</taxon>
        <taxon>Fungi</taxon>
        <taxon>Dikarya</taxon>
        <taxon>Basidiomycota</taxon>
        <taxon>Agaricomycotina</taxon>
        <taxon>Agaricomycetes</taxon>
        <taxon>Agaricomycetidae</taxon>
        <taxon>Agaricales</taxon>
        <taxon>Marasmiineae</taxon>
        <taxon>Omphalotaceae</taxon>
        <taxon>Lentinula</taxon>
    </lineage>
</organism>
<evidence type="ECO:0000313" key="2">
    <source>
        <dbReference type="EMBL" id="KAJ4493513.1"/>
    </source>
</evidence>
<keyword evidence="1" id="KW-0812">Transmembrane</keyword>
<feature type="transmembrane region" description="Helical" evidence="1">
    <location>
        <begin position="46"/>
        <end position="64"/>
    </location>
</feature>
<dbReference type="Proteomes" id="UP001150238">
    <property type="component" value="Unassembled WGS sequence"/>
</dbReference>